<dbReference type="InterPro" id="IPR047679">
    <property type="entry name" value="BREX_BrxC"/>
</dbReference>
<dbReference type="Pfam" id="PF25791">
    <property type="entry name" value="WHD_BREX_BrxC"/>
    <property type="match status" value="1"/>
</dbReference>
<dbReference type="Proteomes" id="UP000035704">
    <property type="component" value="Chromosome"/>
</dbReference>
<dbReference type="Pfam" id="PF25792">
    <property type="entry name" value="BREX_BrxC_helical"/>
    <property type="match status" value="1"/>
</dbReference>
<dbReference type="InterPro" id="IPR027417">
    <property type="entry name" value="P-loop_NTPase"/>
</dbReference>
<evidence type="ECO:0008006" key="6">
    <source>
        <dbReference type="Google" id="ProtNLM"/>
    </source>
</evidence>
<dbReference type="InterPro" id="IPR058036">
    <property type="entry name" value="BREX_BrxC_4th"/>
</dbReference>
<dbReference type="NCBIfam" id="NF033441">
    <property type="entry name" value="BREX_BrxC"/>
    <property type="match status" value="1"/>
</dbReference>
<reference evidence="4 5" key="1">
    <citation type="submission" date="2014-10" db="EMBL/GenBank/DDBJ databases">
        <title>Genome sequence of Clostridium aceticum DSM 1496.</title>
        <authorList>
            <person name="Poehlein A."/>
            <person name="Schiel-Bengelsdorf B."/>
            <person name="Gottschalk G."/>
            <person name="Duerre P."/>
            <person name="Daniel R."/>
        </authorList>
    </citation>
    <scope>NUCLEOTIDE SEQUENCE [LARGE SCALE GENOMIC DNA]</scope>
    <source>
        <strain evidence="4 5">DSM 1496</strain>
    </source>
</reference>
<accession>A0A0G3WCT0</accession>
<name>A0A0G3WCT0_9CLOT</name>
<dbReference type="RefSeq" id="WP_242849904.1">
    <property type="nucleotide sequence ID" value="NZ_CP009687.1"/>
</dbReference>
<feature type="domain" description="Probable ATP-binding protein BrxC alpha-helical" evidence="2">
    <location>
        <begin position="873"/>
        <end position="1004"/>
    </location>
</feature>
<gene>
    <name evidence="4" type="ORF">CACET_c22340</name>
</gene>
<dbReference type="SUPFAM" id="SSF52540">
    <property type="entry name" value="P-loop containing nucleoside triphosphate hydrolases"/>
    <property type="match status" value="1"/>
</dbReference>
<proteinExistence type="predicted"/>
<dbReference type="AlphaFoldDB" id="A0A0G3WCT0"/>
<evidence type="ECO:0000313" key="4">
    <source>
        <dbReference type="EMBL" id="AKL95680.1"/>
    </source>
</evidence>
<evidence type="ECO:0000259" key="2">
    <source>
        <dbReference type="Pfam" id="PF25792"/>
    </source>
</evidence>
<evidence type="ECO:0000259" key="3">
    <source>
        <dbReference type="Pfam" id="PF25796"/>
    </source>
</evidence>
<dbReference type="STRING" id="84022.CACET_c22340"/>
<organism evidence="4 5">
    <name type="scientific">Clostridium aceticum</name>
    <dbReference type="NCBI Taxonomy" id="84022"/>
    <lineage>
        <taxon>Bacteria</taxon>
        <taxon>Bacillati</taxon>
        <taxon>Bacillota</taxon>
        <taxon>Clostridia</taxon>
        <taxon>Eubacteriales</taxon>
        <taxon>Clostridiaceae</taxon>
        <taxon>Clostridium</taxon>
    </lineage>
</organism>
<sequence length="1188" mass="137930">MIYIEEKGEKIMQLREIFYKDIQRDIKGVIKIGQEDDSVVYQELQEYVVTRELVKHFSEFLEAYKEGVNNYTDKMGVWISGFFGSGKSHFLKILSYLIENKEIKGKKVTGYFDDKIEDAVILADLKIAGDTSADVILFNIDSKSDFNSKSSKDAIVKVFMKVFDEMQGFCGALPWVAELERQMTKDGTYEAFQSKFQEASGSKWKESRENFYFEKDNIIKALVQATKITEDAARDWYNKAENAYFLSVEKFASRVKEYIESKGNNHHVVFLADEIGQYIGDDVGLMLNLQTVVEDLGSYCGGRAWVIVTSQQDIDSITKAKGSDFSKIQGRFSTRLNLSSANVDEVIRKRILRKQDAVKDTLRLLYQDKKAILKNLITFSADTSEMKAYKSEEDFLEVYPFVPYQFNLLQSVFTGIRLHGVSGKYLSEGERSLLSAFQESAIMYANQEIGTLIPFSAFYKTVEAFLDVNVRTAIIEAEDHENLTKEDVEVLKILFLIKHVKEMPSNIENIAILMIKHIDDDKIELKKQVEGSLRRLMKEALIHKNGNEYIFLTQEEQNVKKEIQNIPIDMSEILLKIGEEIFEGIYNEKKYKYSSTYSFDFNKIIDDKFLSSQKSEIGLKVITPYFDATTSQELKMMAARENNLILKLPMDTTFLEEMEEVLKIQTYLLRKGGSASTSEMEEIKIAKSREVAERKERIRTLLIEALRTADIYANAQKLAVKVKNPVERINEGFKLLIESMYSKLNYITTFAETSKDLDDILLDSDMQERLVGDVSNKLAVDEMNRYIERNTERNITMTMKSTITLYTKAPYGWRDLDIIAVLLTLFKAGEVKLQLENEYLSTSHKNLMSYLMKRDDQERLLIEKRIKTPVKYMNNVKSLAKEIFGFAAMPSDEEGLMDQFKKLCQQELSSKAISANDYGIYFLLEEYTKNNVYPGKEVLERGKNLFEKIIRTKNTGEFYEKAYQLQDQLLDYEEDVFNIKKFFKNQKEQFDKALQNLEIYERNKTYVVDVDIIKVVGEIQKIVKSKEPYSEIHKLAKFIEIFTDKFQQLLEEERKPIRSIIKNDAKRVLDDSTLQNFPEKLKSKLKTEFDNLLERLGKADNFYEVIAMKEESNRLKTRCFEEIEKALDLFSGKPLKEYEDKTVKNISMANIFHGTKIIETEEDIEEILKEIRERLQEELKIDKKLKLI</sequence>
<dbReference type="PATRIC" id="fig|84022.6.peg.2239"/>
<dbReference type="Pfam" id="PF25796">
    <property type="entry name" value="BREX_BrxC_4th"/>
    <property type="match status" value="1"/>
</dbReference>
<dbReference type="InterPro" id="IPR058037">
    <property type="entry name" value="BREX_BrxC_helical"/>
</dbReference>
<evidence type="ECO:0000313" key="5">
    <source>
        <dbReference type="Proteomes" id="UP000035704"/>
    </source>
</evidence>
<dbReference type="InterPro" id="IPR058038">
    <property type="entry name" value="BREX_BrxC_wHTH"/>
</dbReference>
<feature type="domain" description="Probable ATP-binding protein BrxC winged helix-turn-helix" evidence="1">
    <location>
        <begin position="743"/>
        <end position="866"/>
    </location>
</feature>
<protein>
    <recommendedName>
        <fullName evidence="6">BREX system P-loop protein BrxC</fullName>
    </recommendedName>
</protein>
<keyword evidence="5" id="KW-1185">Reference proteome</keyword>
<evidence type="ECO:0000259" key="1">
    <source>
        <dbReference type="Pfam" id="PF25791"/>
    </source>
</evidence>
<dbReference type="EMBL" id="CP009687">
    <property type="protein sequence ID" value="AKL95680.1"/>
    <property type="molecule type" value="Genomic_DNA"/>
</dbReference>
<feature type="domain" description="Probable ATP-binding protein BrxC 4th six-stranded beta-sheet" evidence="3">
    <location>
        <begin position="567"/>
        <end position="736"/>
    </location>
</feature>
<dbReference type="KEGG" id="cace:CACET_c22340"/>